<dbReference type="GO" id="GO:0005840">
    <property type="term" value="C:ribosome"/>
    <property type="evidence" value="ECO:0007669"/>
    <property type="project" value="UniProtKB-KW"/>
</dbReference>
<dbReference type="PANTHER" id="PTHR39150:SF1">
    <property type="entry name" value="LARGE RIBOSOMAL SUBUNIT PROTEIN ML40"/>
    <property type="match status" value="1"/>
</dbReference>
<dbReference type="Proteomes" id="UP001222325">
    <property type="component" value="Unassembled WGS sequence"/>
</dbReference>
<dbReference type="PANTHER" id="PTHR39150">
    <property type="entry name" value="54S RIBOSOMAL PROTEIN L28, MITOCHONDRIAL"/>
    <property type="match status" value="1"/>
</dbReference>
<comment type="similarity">
    <text evidence="2">Belongs to the mitochondrion-specific ribosomal protein mL40 family.</text>
</comment>
<dbReference type="GO" id="GO:1990904">
    <property type="term" value="C:ribonucleoprotein complex"/>
    <property type="evidence" value="ECO:0007669"/>
    <property type="project" value="UniProtKB-KW"/>
</dbReference>
<evidence type="ECO:0000313" key="8">
    <source>
        <dbReference type="EMBL" id="KAJ7103119.1"/>
    </source>
</evidence>
<keyword evidence="5" id="KW-0496">Mitochondrion</keyword>
<keyword evidence="3" id="KW-0809">Transit peptide</keyword>
<gene>
    <name evidence="8" type="ORF">B0H15DRAFT_767868</name>
</gene>
<dbReference type="AlphaFoldDB" id="A0AAD6ULJ2"/>
<evidence type="ECO:0000256" key="1">
    <source>
        <dbReference type="ARBA" id="ARBA00004173"/>
    </source>
</evidence>
<comment type="subcellular location">
    <subcellularLocation>
        <location evidence="1">Mitochondrion</location>
    </subcellularLocation>
</comment>
<proteinExistence type="inferred from homology"/>
<evidence type="ECO:0000256" key="2">
    <source>
        <dbReference type="ARBA" id="ARBA00009360"/>
    </source>
</evidence>
<organism evidence="8 9">
    <name type="scientific">Mycena belliarum</name>
    <dbReference type="NCBI Taxonomy" id="1033014"/>
    <lineage>
        <taxon>Eukaryota</taxon>
        <taxon>Fungi</taxon>
        <taxon>Dikarya</taxon>
        <taxon>Basidiomycota</taxon>
        <taxon>Agaricomycotina</taxon>
        <taxon>Agaricomycetes</taxon>
        <taxon>Agaricomycetidae</taxon>
        <taxon>Agaricales</taxon>
        <taxon>Marasmiineae</taxon>
        <taxon>Mycenaceae</taxon>
        <taxon>Mycena</taxon>
    </lineage>
</organism>
<protein>
    <recommendedName>
        <fullName evidence="7">Large ribosomal subunit protein mL40</fullName>
    </recommendedName>
</protein>
<dbReference type="GO" id="GO:0005739">
    <property type="term" value="C:mitochondrion"/>
    <property type="evidence" value="ECO:0007669"/>
    <property type="project" value="UniProtKB-SubCell"/>
</dbReference>
<dbReference type="InterPro" id="IPR042831">
    <property type="entry name" value="Ribosomal_mL40_fung"/>
</dbReference>
<keyword evidence="9" id="KW-1185">Reference proteome</keyword>
<dbReference type="GO" id="GO:0032543">
    <property type="term" value="P:mitochondrial translation"/>
    <property type="evidence" value="ECO:0007669"/>
    <property type="project" value="InterPro"/>
</dbReference>
<name>A0AAD6ULJ2_9AGAR</name>
<dbReference type="InterPro" id="IPR019192">
    <property type="entry name" value="Ribosomal_mL40"/>
</dbReference>
<evidence type="ECO:0000256" key="4">
    <source>
        <dbReference type="ARBA" id="ARBA00022980"/>
    </source>
</evidence>
<dbReference type="EMBL" id="JARJCN010000002">
    <property type="protein sequence ID" value="KAJ7103119.1"/>
    <property type="molecule type" value="Genomic_DNA"/>
</dbReference>
<comment type="caution">
    <text evidence="8">The sequence shown here is derived from an EMBL/GenBank/DDBJ whole genome shotgun (WGS) entry which is preliminary data.</text>
</comment>
<keyword evidence="6" id="KW-0687">Ribonucleoprotein</keyword>
<evidence type="ECO:0000256" key="6">
    <source>
        <dbReference type="ARBA" id="ARBA00023274"/>
    </source>
</evidence>
<evidence type="ECO:0000256" key="7">
    <source>
        <dbReference type="ARBA" id="ARBA00035192"/>
    </source>
</evidence>
<accession>A0AAD6ULJ2</accession>
<evidence type="ECO:0000256" key="3">
    <source>
        <dbReference type="ARBA" id="ARBA00022946"/>
    </source>
</evidence>
<dbReference type="Pfam" id="PF09812">
    <property type="entry name" value="MRP-L28"/>
    <property type="match status" value="1"/>
</dbReference>
<dbReference type="GO" id="GO:0003735">
    <property type="term" value="F:structural constituent of ribosome"/>
    <property type="evidence" value="ECO:0007669"/>
    <property type="project" value="InterPro"/>
</dbReference>
<evidence type="ECO:0000256" key="5">
    <source>
        <dbReference type="ARBA" id="ARBA00023128"/>
    </source>
</evidence>
<dbReference type="Gene3D" id="6.10.250.3440">
    <property type="match status" value="1"/>
</dbReference>
<evidence type="ECO:0000313" key="9">
    <source>
        <dbReference type="Proteomes" id="UP001222325"/>
    </source>
</evidence>
<reference evidence="8" key="1">
    <citation type="submission" date="2023-03" db="EMBL/GenBank/DDBJ databases">
        <title>Massive genome expansion in bonnet fungi (Mycena s.s.) driven by repeated elements and novel gene families across ecological guilds.</title>
        <authorList>
            <consortium name="Lawrence Berkeley National Laboratory"/>
            <person name="Harder C.B."/>
            <person name="Miyauchi S."/>
            <person name="Viragh M."/>
            <person name="Kuo A."/>
            <person name="Thoen E."/>
            <person name="Andreopoulos B."/>
            <person name="Lu D."/>
            <person name="Skrede I."/>
            <person name="Drula E."/>
            <person name="Henrissat B."/>
            <person name="Morin E."/>
            <person name="Kohler A."/>
            <person name="Barry K."/>
            <person name="LaButti K."/>
            <person name="Morin E."/>
            <person name="Salamov A."/>
            <person name="Lipzen A."/>
            <person name="Mereny Z."/>
            <person name="Hegedus B."/>
            <person name="Baldrian P."/>
            <person name="Stursova M."/>
            <person name="Weitz H."/>
            <person name="Taylor A."/>
            <person name="Grigoriev I.V."/>
            <person name="Nagy L.G."/>
            <person name="Martin F."/>
            <person name="Kauserud H."/>
        </authorList>
    </citation>
    <scope>NUCLEOTIDE SEQUENCE</scope>
    <source>
        <strain evidence="8">CBHHK173m</strain>
    </source>
</reference>
<sequence length="187" mass="22113">MSSTLFAYCKPRAVLQAPSHIRHYAKPPDTGLGDERLASIRRVLYPANLRNKPTPTGTWRKDVRQTIQRAIPSVQAHNTIERAWLLHRRHLRKRREAELTRKYECMRRAMEELKSIDMKLFMEANEVEDPRRRSEVEMKLMRSMPVLEARAMDARIRGLFPRELKIPADTPSKTGWNYEWKPIERPI</sequence>
<keyword evidence="4" id="KW-0689">Ribosomal protein</keyword>